<dbReference type="PANTHER" id="PTHR16675:SF242">
    <property type="entry name" value="MAJOR HISTOCOMPATIBILITY COMPLEX CLASS I-RELATED GENE PROTEIN"/>
    <property type="match status" value="1"/>
</dbReference>
<dbReference type="FunFam" id="2.60.40.10:FF:000204">
    <property type="entry name" value="Major histocompatibility complex, class I-related protein"/>
    <property type="match status" value="1"/>
</dbReference>
<evidence type="ECO:0000256" key="3">
    <source>
        <dbReference type="ARBA" id="ARBA00022692"/>
    </source>
</evidence>
<comment type="similarity">
    <text evidence="10">Belongs to the MHC class I family.</text>
</comment>
<feature type="domain" description="Ig-like" evidence="13">
    <location>
        <begin position="202"/>
        <end position="291"/>
    </location>
</feature>
<reference evidence="14" key="2">
    <citation type="submission" date="2025-09" db="UniProtKB">
        <authorList>
            <consortium name="Ensembl"/>
        </authorList>
    </citation>
    <scope>IDENTIFICATION</scope>
</reference>
<evidence type="ECO:0000313" key="15">
    <source>
        <dbReference type="Proteomes" id="UP000694545"/>
    </source>
</evidence>
<dbReference type="SUPFAM" id="SSF54452">
    <property type="entry name" value="MHC antigen-recognition domain"/>
    <property type="match status" value="1"/>
</dbReference>
<keyword evidence="5" id="KW-0391">Immunity</keyword>
<dbReference type="PANTHER" id="PTHR16675">
    <property type="entry name" value="MHC CLASS I-RELATED"/>
    <property type="match status" value="1"/>
</dbReference>
<keyword evidence="8" id="KW-1015">Disulfide bond</keyword>
<dbReference type="InterPro" id="IPR003597">
    <property type="entry name" value="Ig_C1-set"/>
</dbReference>
<dbReference type="SUPFAM" id="SSF48726">
    <property type="entry name" value="Immunoglobulin"/>
    <property type="match status" value="1"/>
</dbReference>
<evidence type="ECO:0000313" key="14">
    <source>
        <dbReference type="Ensembl" id="ENSVKKP00000004342.1"/>
    </source>
</evidence>
<keyword evidence="2" id="KW-0490">MHC I</keyword>
<evidence type="ECO:0000256" key="10">
    <source>
        <dbReference type="RuleBase" id="RU004439"/>
    </source>
</evidence>
<dbReference type="GO" id="GO:0002474">
    <property type="term" value="P:antigen processing and presentation of peptide antigen via MHC class I"/>
    <property type="evidence" value="ECO:0007669"/>
    <property type="project" value="UniProtKB-KW"/>
</dbReference>
<keyword evidence="7" id="KW-0472">Membrane</keyword>
<dbReference type="InterPro" id="IPR003006">
    <property type="entry name" value="Ig/MHC_CS"/>
</dbReference>
<dbReference type="SMART" id="SM00407">
    <property type="entry name" value="IGc1"/>
    <property type="match status" value="1"/>
</dbReference>
<dbReference type="GO" id="GO:0042612">
    <property type="term" value="C:MHC class I protein complex"/>
    <property type="evidence" value="ECO:0007669"/>
    <property type="project" value="UniProtKB-KW"/>
</dbReference>
<proteinExistence type="inferred from homology"/>
<reference evidence="14" key="1">
    <citation type="submission" date="2025-08" db="UniProtKB">
        <authorList>
            <consortium name="Ensembl"/>
        </authorList>
    </citation>
    <scope>IDENTIFICATION</scope>
</reference>
<dbReference type="GO" id="GO:0009897">
    <property type="term" value="C:external side of plasma membrane"/>
    <property type="evidence" value="ECO:0007669"/>
    <property type="project" value="TreeGrafter"/>
</dbReference>
<feature type="region of interest" description="Disordered" evidence="11">
    <location>
        <begin position="303"/>
        <end position="333"/>
    </location>
</feature>
<feature type="signal peptide" evidence="12">
    <location>
        <begin position="1"/>
        <end position="19"/>
    </location>
</feature>
<evidence type="ECO:0000256" key="12">
    <source>
        <dbReference type="SAM" id="SignalP"/>
    </source>
</evidence>
<keyword evidence="3" id="KW-0812">Transmembrane</keyword>
<evidence type="ECO:0000256" key="9">
    <source>
        <dbReference type="ARBA" id="ARBA00023180"/>
    </source>
</evidence>
<evidence type="ECO:0000256" key="11">
    <source>
        <dbReference type="SAM" id="MobiDB-lite"/>
    </source>
</evidence>
<dbReference type="Gene3D" id="2.60.40.10">
    <property type="entry name" value="Immunoglobulins"/>
    <property type="match status" value="1"/>
</dbReference>
<evidence type="ECO:0000256" key="2">
    <source>
        <dbReference type="ARBA" id="ARBA00022451"/>
    </source>
</evidence>
<dbReference type="Proteomes" id="UP000694545">
    <property type="component" value="Unplaced"/>
</dbReference>
<dbReference type="FunFam" id="3.30.500.10:FF:000001">
    <property type="entry name" value="H-2 class I histocompatibility antigen, alpha chain"/>
    <property type="match status" value="1"/>
</dbReference>
<protein>
    <recommendedName>
        <fullName evidence="13">Ig-like domain-containing protein</fullName>
    </recommendedName>
</protein>
<dbReference type="PROSITE" id="PS00290">
    <property type="entry name" value="IG_MHC"/>
    <property type="match status" value="1"/>
</dbReference>
<dbReference type="InterPro" id="IPR013783">
    <property type="entry name" value="Ig-like_fold"/>
</dbReference>
<dbReference type="InterPro" id="IPR001039">
    <property type="entry name" value="MHC_I_a_a1/a2"/>
</dbReference>
<dbReference type="InterPro" id="IPR037055">
    <property type="entry name" value="MHC_I-like_Ag-recog_sf"/>
</dbReference>
<dbReference type="Pfam" id="PF00129">
    <property type="entry name" value="MHC_I"/>
    <property type="match status" value="1"/>
</dbReference>
<dbReference type="OMA" id="DYMERET"/>
<name>A0A8D2IYW0_VARKO</name>
<dbReference type="Pfam" id="PF07654">
    <property type="entry name" value="C1-set"/>
    <property type="match status" value="1"/>
</dbReference>
<dbReference type="InterPro" id="IPR007110">
    <property type="entry name" value="Ig-like_dom"/>
</dbReference>
<dbReference type="GO" id="GO:0006955">
    <property type="term" value="P:immune response"/>
    <property type="evidence" value="ECO:0007669"/>
    <property type="project" value="TreeGrafter"/>
</dbReference>
<dbReference type="InterPro" id="IPR050208">
    <property type="entry name" value="MHC_class-I_related"/>
</dbReference>
<keyword evidence="6" id="KW-1133">Transmembrane helix</keyword>
<dbReference type="GO" id="GO:0005615">
    <property type="term" value="C:extracellular space"/>
    <property type="evidence" value="ECO:0007669"/>
    <property type="project" value="TreeGrafter"/>
</dbReference>
<keyword evidence="4 12" id="KW-0732">Signal</keyword>
<comment type="subcellular location">
    <subcellularLocation>
        <location evidence="1">Membrane</location>
        <topology evidence="1">Single-pass type I membrane protein</topology>
    </subcellularLocation>
</comment>
<dbReference type="PRINTS" id="PR01638">
    <property type="entry name" value="MHCCLASSI"/>
</dbReference>
<evidence type="ECO:0000256" key="5">
    <source>
        <dbReference type="ARBA" id="ARBA00022859"/>
    </source>
</evidence>
<accession>A0A8D2IYW0</accession>
<evidence type="ECO:0000256" key="6">
    <source>
        <dbReference type="ARBA" id="ARBA00022989"/>
    </source>
</evidence>
<dbReference type="CDD" id="cd07698">
    <property type="entry name" value="IgC1_MHC_I_alpha3"/>
    <property type="match status" value="1"/>
</dbReference>
<evidence type="ECO:0000256" key="7">
    <source>
        <dbReference type="ARBA" id="ARBA00023136"/>
    </source>
</evidence>
<evidence type="ECO:0000259" key="13">
    <source>
        <dbReference type="PROSITE" id="PS50835"/>
    </source>
</evidence>
<dbReference type="InterPro" id="IPR011161">
    <property type="entry name" value="MHC_I-like_Ag-recog"/>
</dbReference>
<dbReference type="Ensembl" id="ENSVKKT00000004467.1">
    <property type="protein sequence ID" value="ENSVKKP00000004342.1"/>
    <property type="gene ID" value="ENSVKKG00000003245.1"/>
</dbReference>
<sequence length="333" mass="38267">PGGAQMGFVGLLTCHLCLGTSSHFLRYFHMASMEPGQELPHFTAAGFVDDELFASYSSDTKQYQPRTSWAEKNLDASYWAGQSRIGQSNEKLYRVDLVILKNRYNQSGGFHMIQYMSACELTKDGHKRGYLHFGYDGRDFLSLDKKTSTWTAGDAKAQMTKRKVDADRTMTQGRLYYLEEICIQWLQKFLAYRKETLRRTEPPTVKVTLKRGYEDTETLLCRAHGFYPKEIAVVWTKDGKAWIKDTFRGTVAPNSDGTYYTLSGVTIDRKDRRQYRCHVDHGGLLEPLDVAWEEFWPARKKEHKRHTAQPSVTPPYGTLASPTGPSWDDTWLR</sequence>
<evidence type="ECO:0000256" key="4">
    <source>
        <dbReference type="ARBA" id="ARBA00022729"/>
    </source>
</evidence>
<dbReference type="PROSITE" id="PS50835">
    <property type="entry name" value="IG_LIKE"/>
    <property type="match status" value="1"/>
</dbReference>
<evidence type="ECO:0000256" key="1">
    <source>
        <dbReference type="ARBA" id="ARBA00004479"/>
    </source>
</evidence>
<dbReference type="InterPro" id="IPR011162">
    <property type="entry name" value="MHC_I/II-like_Ag-recog"/>
</dbReference>
<keyword evidence="9" id="KW-0325">Glycoprotein</keyword>
<organism evidence="14 15">
    <name type="scientific">Varanus komodoensis</name>
    <name type="common">Komodo dragon</name>
    <dbReference type="NCBI Taxonomy" id="61221"/>
    <lineage>
        <taxon>Eukaryota</taxon>
        <taxon>Metazoa</taxon>
        <taxon>Chordata</taxon>
        <taxon>Craniata</taxon>
        <taxon>Vertebrata</taxon>
        <taxon>Euteleostomi</taxon>
        <taxon>Lepidosauria</taxon>
        <taxon>Squamata</taxon>
        <taxon>Bifurcata</taxon>
        <taxon>Unidentata</taxon>
        <taxon>Episquamata</taxon>
        <taxon>Toxicofera</taxon>
        <taxon>Anguimorpha</taxon>
        <taxon>Paleoanguimorpha</taxon>
        <taxon>Varanoidea</taxon>
        <taxon>Varanidae</taxon>
        <taxon>Varanus</taxon>
    </lineage>
</organism>
<feature type="chain" id="PRO_5034095794" description="Ig-like domain-containing protein" evidence="12">
    <location>
        <begin position="20"/>
        <end position="333"/>
    </location>
</feature>
<keyword evidence="15" id="KW-1185">Reference proteome</keyword>
<dbReference type="AlphaFoldDB" id="A0A8D2IYW0"/>
<dbReference type="InterPro" id="IPR036179">
    <property type="entry name" value="Ig-like_dom_sf"/>
</dbReference>
<dbReference type="Gene3D" id="3.30.500.10">
    <property type="entry name" value="MHC class I-like antigen recognition-like"/>
    <property type="match status" value="1"/>
</dbReference>
<evidence type="ECO:0000256" key="8">
    <source>
        <dbReference type="ARBA" id="ARBA00023157"/>
    </source>
</evidence>